<name>A0A1Q2SME1_9GAMM</name>
<reference evidence="2 3" key="1">
    <citation type="journal article" date="2017" name="ISME J.">
        <title>An acid-tolerant ammonia-oxidizing ?-proteobacterium from soil.</title>
        <authorList>
            <person name="Hayatsu M."/>
            <person name="Tago K."/>
            <person name="Uchiyama I."/>
            <person name="Toyoda A."/>
            <person name="Wang Y."/>
            <person name="Shimomura Y."/>
            <person name="Okubo T."/>
            <person name="Kurisu F."/>
            <person name="Hirono Y."/>
            <person name="Nonaka K."/>
            <person name="Akiyama H."/>
            <person name="Itoh T."/>
            <person name="Takami H."/>
        </authorList>
    </citation>
    <scope>NUCLEOTIDE SEQUENCE [LARGE SCALE GENOMIC DNA]</scope>
    <source>
        <strain evidence="2 3">TAO100</strain>
    </source>
</reference>
<accession>A0A1Q2SME1</accession>
<gene>
    <name evidence="2" type="ORF">TAO_0907</name>
</gene>
<evidence type="ECO:0000313" key="2">
    <source>
        <dbReference type="EMBL" id="BAW80277.1"/>
    </source>
</evidence>
<evidence type="ECO:0000259" key="1">
    <source>
        <dbReference type="Pfam" id="PF13391"/>
    </source>
</evidence>
<organism evidence="2 3">
    <name type="scientific">Candidatus Nitrosoglobus terrae</name>
    <dbReference type="NCBI Taxonomy" id="1630141"/>
    <lineage>
        <taxon>Bacteria</taxon>
        <taxon>Pseudomonadati</taxon>
        <taxon>Pseudomonadota</taxon>
        <taxon>Gammaproteobacteria</taxon>
        <taxon>Chromatiales</taxon>
        <taxon>Chromatiaceae</taxon>
        <taxon>Candidatus Nitrosoglobus</taxon>
    </lineage>
</organism>
<dbReference type="InterPro" id="IPR003615">
    <property type="entry name" value="HNH_nuc"/>
</dbReference>
<feature type="domain" description="HNH nuclease" evidence="1">
    <location>
        <begin position="85"/>
        <end position="138"/>
    </location>
</feature>
<dbReference type="KEGG" id="ntt:TAO_0907"/>
<protein>
    <submittedName>
        <fullName evidence="2">Hypothetical conserved protein</fullName>
    </submittedName>
</protein>
<dbReference type="Proteomes" id="UP000243679">
    <property type="component" value="Chromosome"/>
</dbReference>
<sequence length="195" mass="22091">MVRAPAGVLPALQREFAQDTAEHFMCDDEAIRIGFCAALRLTLRRCVCRMKSDTLQGIAVERWVSQRVGQDKFCEAMLEYWGGACAVTGVNIPEVLRANHAKPWAECVTDAERLDVFNGLLLMANLDALFDRFLISFDEQGRMLIAPALAEVDLFPLGIMPGMELRWIEPQHQPYLAQHRHRLRVNKNQVTPLSQ</sequence>
<dbReference type="AlphaFoldDB" id="A0A1Q2SME1"/>
<dbReference type="Pfam" id="PF13391">
    <property type="entry name" value="HNH_2"/>
    <property type="match status" value="1"/>
</dbReference>
<proteinExistence type="predicted"/>
<keyword evidence="3" id="KW-1185">Reference proteome</keyword>
<evidence type="ECO:0000313" key="3">
    <source>
        <dbReference type="Proteomes" id="UP000243679"/>
    </source>
</evidence>
<dbReference type="EMBL" id="AP014836">
    <property type="protein sequence ID" value="BAW80277.1"/>
    <property type="molecule type" value="Genomic_DNA"/>
</dbReference>